<evidence type="ECO:0000313" key="3">
    <source>
        <dbReference type="RefSeq" id="XP_016970590.1"/>
    </source>
</evidence>
<reference evidence="3" key="1">
    <citation type="submission" date="2025-08" db="UniProtKB">
        <authorList>
            <consortium name="RefSeq"/>
        </authorList>
    </citation>
    <scope>IDENTIFICATION</scope>
</reference>
<dbReference type="GO" id="GO:0016255">
    <property type="term" value="P:attachment of GPI anchor to protein"/>
    <property type="evidence" value="ECO:0007669"/>
    <property type="project" value="InterPro"/>
</dbReference>
<dbReference type="PANTHER" id="PTHR12959:SF11">
    <property type="entry name" value="GPI TRANSAMIDASE COMPONENT PIG-T"/>
    <property type="match status" value="1"/>
</dbReference>
<dbReference type="RefSeq" id="XP_016970590.1">
    <property type="nucleotide sequence ID" value="XM_017115101.1"/>
</dbReference>
<dbReference type="OrthoDB" id="331263at2759"/>
<sequence length="639" mass="71717">MMFPEAFVLLLLVAFNAGSSLGKDDERFHEELVVRPLSGDHVNTYFQFTTRWHYGEKDNLYHTQLTPRVIAELLQQFAVKELHIGLTQGLWRYETWGYPIVEATSGAEMWAWFSGSNLTNGEVDRQWKELANVFSGVLCASLNFVDNTNSIAPRHLIRPQFMPANGQRFVRYSTLPREIVCTENLTPWKKLLPCGSASGFASLLNSGHVHNTKYHSLGLKVRVLCEDHDEENCIVELTQTANLVYDLRLFELSNNDFSLRRLFGMGLNGFCELADSSKIYVQRNEQGERFQLVPAPTQEVRSTRGGHSVVYSVYDMHEQFKDAGERLFNVAWLSPKSEGRRRNLAKPSLPPVTVHRYLLGHGQERGRIVTEVTNSHYDALPIMVQEVVPWYVHAYLHTLSIRRKPQRVNEYGRQRLPFKLLHYTPGKQRELPSHLEIGFMLPGQTSALITIDVDYLLLKWLEYPPDANHGHYIGAAIVSSQLPMGRNYTALPPEGHLFEHSFNATRPSYVLSLHTEALIVSLPTPDFSMPYNVICLACTVVALAFGPIHSVATKMIIVGRQASAPKNFVKKIFNKIFRRGKAGEEAPAEAEGAVLGAAAAAAALGPSGFGSSRASRTTSGPSGDQPLLEDLDEEEEEQD</sequence>
<dbReference type="OMA" id="NHGHYIG"/>
<keyword evidence="2" id="KW-0732">Signal</keyword>
<evidence type="ECO:0000256" key="1">
    <source>
        <dbReference type="SAM" id="MobiDB-lite"/>
    </source>
</evidence>
<organism evidence="3">
    <name type="scientific">Drosophila rhopaloa</name>
    <name type="common">Fruit fly</name>
    <dbReference type="NCBI Taxonomy" id="1041015"/>
    <lineage>
        <taxon>Eukaryota</taxon>
        <taxon>Metazoa</taxon>
        <taxon>Ecdysozoa</taxon>
        <taxon>Arthropoda</taxon>
        <taxon>Hexapoda</taxon>
        <taxon>Insecta</taxon>
        <taxon>Pterygota</taxon>
        <taxon>Neoptera</taxon>
        <taxon>Endopterygota</taxon>
        <taxon>Diptera</taxon>
        <taxon>Brachycera</taxon>
        <taxon>Muscomorpha</taxon>
        <taxon>Ephydroidea</taxon>
        <taxon>Drosophilidae</taxon>
        <taxon>Drosophila</taxon>
        <taxon>Sophophora</taxon>
    </lineage>
</organism>
<feature type="chain" id="PRO_5028251648" evidence="2">
    <location>
        <begin position="23"/>
        <end position="639"/>
    </location>
</feature>
<dbReference type="Pfam" id="PF04113">
    <property type="entry name" value="Gpi16"/>
    <property type="match status" value="2"/>
</dbReference>
<dbReference type="InterPro" id="IPR007245">
    <property type="entry name" value="PIG-T"/>
</dbReference>
<evidence type="ECO:0000256" key="2">
    <source>
        <dbReference type="SAM" id="SignalP"/>
    </source>
</evidence>
<feature type="compositionally biased region" description="Acidic residues" evidence="1">
    <location>
        <begin position="627"/>
        <end position="639"/>
    </location>
</feature>
<gene>
    <name evidence="3" type="primary">LOC108038323</name>
</gene>
<dbReference type="AlphaFoldDB" id="A0A6P4DY09"/>
<accession>A0A6P4DY09</accession>
<feature type="signal peptide" evidence="2">
    <location>
        <begin position="1"/>
        <end position="22"/>
    </location>
</feature>
<dbReference type="PANTHER" id="PTHR12959">
    <property type="entry name" value="GPI TRANSAMIDASE COMPONENT PIG-T-RELATED"/>
    <property type="match status" value="1"/>
</dbReference>
<proteinExistence type="predicted"/>
<protein>
    <submittedName>
        <fullName evidence="3">GPI transamidase component PIG-T</fullName>
    </submittedName>
</protein>
<feature type="region of interest" description="Disordered" evidence="1">
    <location>
        <begin position="606"/>
        <end position="639"/>
    </location>
</feature>
<feature type="compositionally biased region" description="Polar residues" evidence="1">
    <location>
        <begin position="609"/>
        <end position="622"/>
    </location>
</feature>
<dbReference type="GO" id="GO:0042765">
    <property type="term" value="C:GPI-anchor transamidase complex"/>
    <property type="evidence" value="ECO:0007669"/>
    <property type="project" value="InterPro"/>
</dbReference>
<dbReference type="RefSeq" id="XP_016970590.2">
    <property type="nucleotide sequence ID" value="XM_017115101.2"/>
</dbReference>
<name>A0A6P4DY09_DRORH</name>